<dbReference type="Pfam" id="PF10970">
    <property type="entry name" value="GerPE"/>
    <property type="match status" value="1"/>
</dbReference>
<evidence type="ECO:0000313" key="2">
    <source>
        <dbReference type="Proteomes" id="UP001519343"/>
    </source>
</evidence>
<protein>
    <submittedName>
        <fullName evidence="1">Spore germination protein PE</fullName>
    </submittedName>
</protein>
<reference evidence="1 2" key="1">
    <citation type="submission" date="2021-03" db="EMBL/GenBank/DDBJ databases">
        <title>Genomic Encyclopedia of Type Strains, Phase IV (KMG-IV): sequencing the most valuable type-strain genomes for metagenomic binning, comparative biology and taxonomic classification.</title>
        <authorList>
            <person name="Goeker M."/>
        </authorList>
    </citation>
    <scope>NUCLEOTIDE SEQUENCE [LARGE SCALE GENOMIC DNA]</scope>
    <source>
        <strain evidence="1 2">DSM 24738</strain>
    </source>
</reference>
<gene>
    <name evidence="1" type="ORF">J2Z37_002407</name>
</gene>
<proteinExistence type="predicted"/>
<dbReference type="Proteomes" id="UP001519343">
    <property type="component" value="Unassembled WGS sequence"/>
</dbReference>
<keyword evidence="2" id="KW-1185">Reference proteome</keyword>
<organism evidence="1 2">
    <name type="scientific">Ammoniphilus resinae</name>
    <dbReference type="NCBI Taxonomy" id="861532"/>
    <lineage>
        <taxon>Bacteria</taxon>
        <taxon>Bacillati</taxon>
        <taxon>Bacillota</taxon>
        <taxon>Bacilli</taxon>
        <taxon>Bacillales</taxon>
        <taxon>Paenibacillaceae</taxon>
        <taxon>Aneurinibacillus group</taxon>
        <taxon>Ammoniphilus</taxon>
    </lineage>
</organism>
<dbReference type="InterPro" id="IPR024496">
    <property type="entry name" value="Spore_germ_GerPE"/>
</dbReference>
<name>A0ABS4GQ86_9BACL</name>
<sequence>MERTSKVDQIQIISLDDTSILEIGDSECLNPLTKAISVQREQAVFWKHEFNFEDYPIFARDIPVRSADEEMERETYHLNPLIQVGKVEVPFVASSSIIHIGSSRELHAEARVVTIRHLIREGNMTEEEV</sequence>
<dbReference type="EMBL" id="JAGGKT010000006">
    <property type="protein sequence ID" value="MBP1932406.1"/>
    <property type="molecule type" value="Genomic_DNA"/>
</dbReference>
<evidence type="ECO:0000313" key="1">
    <source>
        <dbReference type="EMBL" id="MBP1932406.1"/>
    </source>
</evidence>
<comment type="caution">
    <text evidence="1">The sequence shown here is derived from an EMBL/GenBank/DDBJ whole genome shotgun (WGS) entry which is preliminary data.</text>
</comment>
<dbReference type="RefSeq" id="WP_209810450.1">
    <property type="nucleotide sequence ID" value="NZ_JAGGKT010000006.1"/>
</dbReference>
<accession>A0ABS4GQ86</accession>